<evidence type="ECO:0000256" key="1">
    <source>
        <dbReference type="SAM" id="MobiDB-lite"/>
    </source>
</evidence>
<organism evidence="2 3">
    <name type="scientific">Brassica cretica</name>
    <name type="common">Mustard</name>
    <dbReference type="NCBI Taxonomy" id="69181"/>
    <lineage>
        <taxon>Eukaryota</taxon>
        <taxon>Viridiplantae</taxon>
        <taxon>Streptophyta</taxon>
        <taxon>Embryophyta</taxon>
        <taxon>Tracheophyta</taxon>
        <taxon>Spermatophyta</taxon>
        <taxon>Magnoliopsida</taxon>
        <taxon>eudicotyledons</taxon>
        <taxon>Gunneridae</taxon>
        <taxon>Pentapetalae</taxon>
        <taxon>rosids</taxon>
        <taxon>malvids</taxon>
        <taxon>Brassicales</taxon>
        <taxon>Brassicaceae</taxon>
        <taxon>Brassiceae</taxon>
        <taxon>Brassica</taxon>
    </lineage>
</organism>
<evidence type="ECO:0000313" key="2">
    <source>
        <dbReference type="EMBL" id="KAF3600362.1"/>
    </source>
</evidence>
<reference evidence="2" key="1">
    <citation type="submission" date="2019-12" db="EMBL/GenBank/DDBJ databases">
        <title>Genome sequencing and annotation of Brassica cretica.</title>
        <authorList>
            <person name="Studholme D.J."/>
            <person name="Sarris P."/>
        </authorList>
    </citation>
    <scope>NUCLEOTIDE SEQUENCE</scope>
    <source>
        <strain evidence="2">PFS-109/04</strain>
        <tissue evidence="2">Leaf</tissue>
    </source>
</reference>
<sequence>MHGLMSYRRFRRARLLRSDRAEWAFGRYVATELWLELGRYVATELWLELGRYVATERSKRLVAARTVGPLRPLGSEESHFGTTEPRPSRPQSSPRLNPCSGCIRESPERRRSSPSELETQNEERPWPLESHGSLILHRPRSDAEDDTPPKIWPSWLSSP</sequence>
<accession>A0A8S9SEZ9</accession>
<name>A0A8S9SEZ9_BRACR</name>
<proteinExistence type="predicted"/>
<dbReference type="AlphaFoldDB" id="A0A8S9SEZ9"/>
<gene>
    <name evidence="2" type="ORF">F2Q69_00037239</name>
</gene>
<dbReference type="EMBL" id="QGKX02000004">
    <property type="protein sequence ID" value="KAF3600362.1"/>
    <property type="molecule type" value="Genomic_DNA"/>
</dbReference>
<dbReference type="Proteomes" id="UP000712600">
    <property type="component" value="Unassembled WGS sequence"/>
</dbReference>
<feature type="region of interest" description="Disordered" evidence="1">
    <location>
        <begin position="64"/>
        <end position="159"/>
    </location>
</feature>
<protein>
    <submittedName>
        <fullName evidence="2">Uncharacterized protein</fullName>
    </submittedName>
</protein>
<evidence type="ECO:0000313" key="3">
    <source>
        <dbReference type="Proteomes" id="UP000712600"/>
    </source>
</evidence>
<comment type="caution">
    <text evidence="2">The sequence shown here is derived from an EMBL/GenBank/DDBJ whole genome shotgun (WGS) entry which is preliminary data.</text>
</comment>